<keyword evidence="4" id="KW-1185">Reference proteome</keyword>
<name>A0ABY3PR73_9CYAN</name>
<evidence type="ECO:0000313" key="4">
    <source>
        <dbReference type="Proteomes" id="UP001054846"/>
    </source>
</evidence>
<evidence type="ECO:0000313" key="3">
    <source>
        <dbReference type="EMBL" id="UFP96109.1"/>
    </source>
</evidence>
<dbReference type="RefSeq" id="WP_230843354.1">
    <property type="nucleotide sequence ID" value="NZ_CP063845.1"/>
</dbReference>
<proteinExistence type="predicted"/>
<feature type="signal peptide" evidence="2">
    <location>
        <begin position="1"/>
        <end position="25"/>
    </location>
</feature>
<organism evidence="3 4">
    <name type="scientific">Gloeobacter morelensis MG652769</name>
    <dbReference type="NCBI Taxonomy" id="2781736"/>
    <lineage>
        <taxon>Bacteria</taxon>
        <taxon>Bacillati</taxon>
        <taxon>Cyanobacteriota</taxon>
        <taxon>Cyanophyceae</taxon>
        <taxon>Gloeobacterales</taxon>
        <taxon>Gloeobacteraceae</taxon>
        <taxon>Gloeobacter</taxon>
        <taxon>Gloeobacter morelensis</taxon>
    </lineage>
</organism>
<keyword evidence="2" id="KW-0732">Signal</keyword>
<gene>
    <name evidence="3" type="ORF">ISF26_07840</name>
</gene>
<evidence type="ECO:0000256" key="1">
    <source>
        <dbReference type="SAM" id="MobiDB-lite"/>
    </source>
</evidence>
<evidence type="ECO:0000256" key="2">
    <source>
        <dbReference type="SAM" id="SignalP"/>
    </source>
</evidence>
<feature type="region of interest" description="Disordered" evidence="1">
    <location>
        <begin position="76"/>
        <end position="123"/>
    </location>
</feature>
<dbReference type="EMBL" id="CP063845">
    <property type="protein sequence ID" value="UFP96109.1"/>
    <property type="molecule type" value="Genomic_DNA"/>
</dbReference>
<reference evidence="3 4" key="1">
    <citation type="journal article" date="2021" name="Genome Biol. Evol.">
        <title>Complete Genome Sequencing of a Novel Gloeobacter Species from a Waterfall Cave in Mexico.</title>
        <authorList>
            <person name="Saw J.H."/>
            <person name="Cardona T."/>
            <person name="Montejano G."/>
        </authorList>
    </citation>
    <scope>NUCLEOTIDE SEQUENCE [LARGE SCALE GENOMIC DNA]</scope>
    <source>
        <strain evidence="3">MG652769</strain>
    </source>
</reference>
<dbReference type="Proteomes" id="UP001054846">
    <property type="component" value="Chromosome"/>
</dbReference>
<feature type="compositionally biased region" description="Basic and acidic residues" evidence="1">
    <location>
        <begin position="100"/>
        <end position="109"/>
    </location>
</feature>
<feature type="chain" id="PRO_5047036235" description="Secreted protein" evidence="2">
    <location>
        <begin position="26"/>
        <end position="137"/>
    </location>
</feature>
<sequence>MPSKHFFPSVLGVCLLIAAAVPVSAQAPDAPGRGTELSPEQQTALRQAIGECRTQNEKPPAVRACVQQRLGGVLTPEQMQGYTRGRAQGYGSEGPSNLSEEQRAARRETIQQCRTQNQQQGPEAVRACVQQKLNLPN</sequence>
<evidence type="ECO:0008006" key="5">
    <source>
        <dbReference type="Google" id="ProtNLM"/>
    </source>
</evidence>
<accession>A0ABY3PR73</accession>
<feature type="compositionally biased region" description="Low complexity" evidence="1">
    <location>
        <begin position="111"/>
        <end position="120"/>
    </location>
</feature>
<protein>
    <recommendedName>
        <fullName evidence="5">Secreted protein</fullName>
    </recommendedName>
</protein>